<keyword evidence="4" id="KW-1185">Reference proteome</keyword>
<organism evidence="3 4">
    <name type="scientific">Hypocrea atroviridis (strain ATCC 20476 / IMI 206040)</name>
    <name type="common">Trichoderma atroviride</name>
    <dbReference type="NCBI Taxonomy" id="452589"/>
    <lineage>
        <taxon>Eukaryota</taxon>
        <taxon>Fungi</taxon>
        <taxon>Dikarya</taxon>
        <taxon>Ascomycota</taxon>
        <taxon>Pezizomycotina</taxon>
        <taxon>Sordariomycetes</taxon>
        <taxon>Hypocreomycetidae</taxon>
        <taxon>Hypocreales</taxon>
        <taxon>Hypocreaceae</taxon>
        <taxon>Trichoderma</taxon>
    </lineage>
</organism>
<evidence type="ECO:0000313" key="3">
    <source>
        <dbReference type="EMBL" id="EHK46091.1"/>
    </source>
</evidence>
<reference evidence="3 4" key="1">
    <citation type="journal article" date="2011" name="Genome Biol.">
        <title>Comparative genome sequence analysis underscores mycoparasitism as the ancestral life style of Trichoderma.</title>
        <authorList>
            <person name="Kubicek C.P."/>
            <person name="Herrera-Estrella A."/>
            <person name="Seidl-Seiboth V."/>
            <person name="Martinez D.A."/>
            <person name="Druzhinina I.S."/>
            <person name="Thon M."/>
            <person name="Zeilinger S."/>
            <person name="Casas-Flores S."/>
            <person name="Horwitz B.A."/>
            <person name="Mukherjee P.K."/>
            <person name="Mukherjee M."/>
            <person name="Kredics L."/>
            <person name="Alcaraz L.D."/>
            <person name="Aerts A."/>
            <person name="Antal Z."/>
            <person name="Atanasova L."/>
            <person name="Cervantes-Badillo M.G."/>
            <person name="Challacombe J."/>
            <person name="Chertkov O."/>
            <person name="McCluskey K."/>
            <person name="Coulpier F."/>
            <person name="Deshpande N."/>
            <person name="von Doehren H."/>
            <person name="Ebbole D.J."/>
            <person name="Esquivel-Naranjo E.U."/>
            <person name="Fekete E."/>
            <person name="Flipphi M."/>
            <person name="Glaser F."/>
            <person name="Gomez-Rodriguez E.Y."/>
            <person name="Gruber S."/>
            <person name="Han C."/>
            <person name="Henrissat B."/>
            <person name="Hermosa R."/>
            <person name="Hernandez-Onate M."/>
            <person name="Karaffa L."/>
            <person name="Kosti I."/>
            <person name="Le Crom S."/>
            <person name="Lindquist E."/>
            <person name="Lucas S."/>
            <person name="Luebeck M."/>
            <person name="Luebeck P.S."/>
            <person name="Margeot A."/>
            <person name="Metz B."/>
            <person name="Misra M."/>
            <person name="Nevalainen H."/>
            <person name="Omann M."/>
            <person name="Packer N."/>
            <person name="Perrone G."/>
            <person name="Uresti-Rivera E.E."/>
            <person name="Salamov A."/>
            <person name="Schmoll M."/>
            <person name="Seiboth B."/>
            <person name="Shapiro H."/>
            <person name="Sukno S."/>
            <person name="Tamayo-Ramos J.A."/>
            <person name="Tisch D."/>
            <person name="Wiest A."/>
            <person name="Wilkinson H.H."/>
            <person name="Zhang M."/>
            <person name="Coutinho P.M."/>
            <person name="Kenerley C.M."/>
            <person name="Monte E."/>
            <person name="Baker S.E."/>
            <person name="Grigoriev I.V."/>
        </authorList>
    </citation>
    <scope>NUCLEOTIDE SEQUENCE [LARGE SCALE GENOMIC DNA]</scope>
    <source>
        <strain evidence="4">ATCC 20476 / IMI 206040</strain>
    </source>
</reference>
<keyword evidence="2" id="KW-0472">Membrane</keyword>
<sequence>MARSRGWRQGVRADDDGGSGTKHSGNFGELMGHIVRDGQGVAQRTCTGTAANYWRLENATDAETLRRQTVRVGVEARHHGARRPISGLWRTPGAGRGAGSGRVWRWQSCAAVLAFALGAAAEACTLCATLSHARITAPPYQRMCCALNPKLGVSARQRVWPYHDSVSQTTPAWHQMLSLLMFAAVLLCHTGIIISIIVMTDSLPAVSNNLRQGGDRGMETYLRLPAPKPRKFLCAFLSWFLERRAVLRPN</sequence>
<dbReference type="AlphaFoldDB" id="G9NTQ1"/>
<dbReference type="Proteomes" id="UP000005426">
    <property type="component" value="Unassembled WGS sequence"/>
</dbReference>
<dbReference type="EMBL" id="ABDG02000023">
    <property type="protein sequence ID" value="EHK46091.1"/>
    <property type="molecule type" value="Genomic_DNA"/>
</dbReference>
<feature type="region of interest" description="Disordered" evidence="1">
    <location>
        <begin position="1"/>
        <end position="29"/>
    </location>
</feature>
<keyword evidence="2" id="KW-0812">Transmembrane</keyword>
<keyword evidence="2" id="KW-1133">Transmembrane helix</keyword>
<comment type="caution">
    <text evidence="3">The sequence shown here is derived from an EMBL/GenBank/DDBJ whole genome shotgun (WGS) entry which is preliminary data.</text>
</comment>
<evidence type="ECO:0000313" key="4">
    <source>
        <dbReference type="Proteomes" id="UP000005426"/>
    </source>
</evidence>
<feature type="transmembrane region" description="Helical" evidence="2">
    <location>
        <begin position="177"/>
        <end position="199"/>
    </location>
</feature>
<evidence type="ECO:0000256" key="2">
    <source>
        <dbReference type="SAM" id="Phobius"/>
    </source>
</evidence>
<gene>
    <name evidence="3" type="ORF">TRIATDRAFT_88531</name>
</gene>
<accession>G9NTQ1</accession>
<name>G9NTQ1_HYPAI</name>
<proteinExistence type="predicted"/>
<dbReference type="HOGENOM" id="CLU_1111530_0_0_1"/>
<evidence type="ECO:0000256" key="1">
    <source>
        <dbReference type="SAM" id="MobiDB-lite"/>
    </source>
</evidence>
<protein>
    <submittedName>
        <fullName evidence="3">Uncharacterized protein</fullName>
    </submittedName>
</protein>